<reference evidence="2" key="1">
    <citation type="submission" date="2016-08" db="EMBL/GenBank/DDBJ databases">
        <authorList>
            <person name="Varghese N."/>
            <person name="Submissions Spin"/>
        </authorList>
    </citation>
    <scope>NUCLEOTIDE SEQUENCE [LARGE SCALE GENOMIC DNA]</scope>
    <source>
        <strain evidence="2">HAMBI 2975</strain>
    </source>
</reference>
<keyword evidence="2" id="KW-1185">Reference proteome</keyword>
<dbReference type="EMBL" id="FMAG01000001">
    <property type="protein sequence ID" value="SCB12357.1"/>
    <property type="molecule type" value="Genomic_DNA"/>
</dbReference>
<dbReference type="OrthoDB" id="8400172at2"/>
<sequence length="87" mass="9661">MELAIELSQIATLRRVLEIFCARHDLEFADRTAIIAARELMKFADEGETDPLVLEQRLDEAMQTSGEPMLPAQRAVASMGASSARQQ</sequence>
<organism evidence="1 2">
    <name type="scientific">Rhizobium multihospitium</name>
    <dbReference type="NCBI Taxonomy" id="410764"/>
    <lineage>
        <taxon>Bacteria</taxon>
        <taxon>Pseudomonadati</taxon>
        <taxon>Pseudomonadota</taxon>
        <taxon>Alphaproteobacteria</taxon>
        <taxon>Hyphomicrobiales</taxon>
        <taxon>Rhizobiaceae</taxon>
        <taxon>Rhizobium/Agrobacterium group</taxon>
        <taxon>Rhizobium</taxon>
    </lineage>
</organism>
<dbReference type="AlphaFoldDB" id="A0A1C3UAJ1"/>
<name>A0A1C3UAJ1_9HYPH</name>
<dbReference type="Proteomes" id="UP000199101">
    <property type="component" value="Unassembled WGS sequence"/>
</dbReference>
<evidence type="ECO:0000313" key="2">
    <source>
        <dbReference type="Proteomes" id="UP000199101"/>
    </source>
</evidence>
<evidence type="ECO:0000313" key="1">
    <source>
        <dbReference type="EMBL" id="SCB12357.1"/>
    </source>
</evidence>
<proteinExistence type="predicted"/>
<accession>A0A1C3UAJ1</accession>
<gene>
    <name evidence="1" type="ORF">GA0061103_1794</name>
</gene>
<protein>
    <submittedName>
        <fullName evidence="1">Uncharacterized protein</fullName>
    </submittedName>
</protein>